<feature type="compositionally biased region" description="Basic and acidic residues" evidence="1">
    <location>
        <begin position="92"/>
        <end position="108"/>
    </location>
</feature>
<keyword evidence="2" id="KW-1133">Transmembrane helix</keyword>
<dbReference type="RefSeq" id="WP_001108499.1">
    <property type="nucleotide sequence ID" value="NZ_CP186607.1"/>
</dbReference>
<reference evidence="3" key="1">
    <citation type="submission" date="2013-09" db="EMBL/GenBank/DDBJ databases">
        <authorList>
            <person name="Huang L."/>
            <person name="Zeng L."/>
            <person name="Zhu Y."/>
            <person name="Guo X."/>
        </authorList>
    </citation>
    <scope>NUCLEOTIDE SEQUENCE</scope>
    <source>
        <strain evidence="3">Gui44</strain>
        <plasmid evidence="3">pGui1</plasmid>
    </source>
</reference>
<feature type="transmembrane region" description="Helical" evidence="2">
    <location>
        <begin position="6"/>
        <end position="23"/>
    </location>
</feature>
<feature type="region of interest" description="Disordered" evidence="1">
    <location>
        <begin position="92"/>
        <end position="120"/>
    </location>
</feature>
<dbReference type="AlphaFoldDB" id="A0A067YBZ6"/>
<dbReference type="EMBL" id="KF648557">
    <property type="protein sequence ID" value="AGZ84941.1"/>
    <property type="molecule type" value="Genomic_DNA"/>
</dbReference>
<reference evidence="3" key="2">
    <citation type="journal article" date="2014" name="PLoS Negl. Trop. Dis.">
        <title>Isolation and Characterization of Two Novel Plasmids from Pathogenic Leptospira interrogans Serogroup Canicola Serovar Canicola Strain Gui44.</title>
        <authorList>
            <person name="Zhu W.N."/>
            <person name="Huang L.L."/>
            <person name="Zeng L.B."/>
            <person name="Zhuang X.R."/>
            <person name="Chen C.Y."/>
            <person name="Wang Y.Z."/>
            <person name="Qin J.H."/>
            <person name="Zhu Y.Z."/>
            <person name="Guo X.K."/>
        </authorList>
    </citation>
    <scope>NUCLEOTIDE SEQUENCE</scope>
    <source>
        <strain evidence="3">Gui44</strain>
        <plasmid evidence="3">pGui1</plasmid>
    </source>
</reference>
<accession>A0A067YBZ6</accession>
<geneLocation type="plasmid" evidence="3">
    <name>pGui1</name>
</geneLocation>
<name>A0A067YBZ6_LEPIR</name>
<evidence type="ECO:0000313" key="3">
    <source>
        <dbReference type="EMBL" id="AGZ84941.1"/>
    </source>
</evidence>
<keyword evidence="3" id="KW-0614">Plasmid</keyword>
<organism evidence="3">
    <name type="scientific">Leptospira interrogans serovar Canicola</name>
    <dbReference type="NCBI Taxonomy" id="211880"/>
    <lineage>
        <taxon>Bacteria</taxon>
        <taxon>Pseudomonadati</taxon>
        <taxon>Spirochaetota</taxon>
        <taxon>Spirochaetia</taxon>
        <taxon>Leptospirales</taxon>
        <taxon>Leptospiraceae</taxon>
        <taxon>Leptospira</taxon>
    </lineage>
</organism>
<evidence type="ECO:0000256" key="1">
    <source>
        <dbReference type="SAM" id="MobiDB-lite"/>
    </source>
</evidence>
<feature type="compositionally biased region" description="Basic residues" evidence="1">
    <location>
        <begin position="109"/>
        <end position="120"/>
    </location>
</feature>
<keyword evidence="2" id="KW-0812">Transmembrane</keyword>
<evidence type="ECO:0000256" key="2">
    <source>
        <dbReference type="SAM" id="Phobius"/>
    </source>
</evidence>
<protein>
    <submittedName>
        <fullName evidence="3">Uncharacterized protein</fullName>
    </submittedName>
</protein>
<keyword evidence="2" id="KW-0472">Membrane</keyword>
<proteinExistence type="predicted"/>
<sequence>MNYLNYVFYGSIILNFLLLYYCIKMFRKLKEIQFKANRDMEENNIELYTDIELVDNSFTLFGDGKEYHAYILDFTEIDEIFAEGRKRDAERMAKSAERYERNKLENRKKNDRSKRKKDKP</sequence>